<dbReference type="KEGG" id="slc:SL103_13945"/>
<sequence>MSEEIAALVRRLATGDRADRRAARDGLVALGAPIVPHLLPLLREAGTPGCSAAESCLERLGPAAILPLRAVRREGPGQLRAAALRMLATLGGGDALSAADRAAVERLVRIKLLDEEPGDLPADSWIAVPGAEVSEIVRALELHHALPVTTAMGLSAAVHHENSLTRGADDASRATVHRVFITPEFEGWRLLYGADYLRDHWASAVERLSAHCGEAHFYAVDDGNGAQVWWVSEHGRDRRGHRTYGDPEWVGEPMEFERRLMPGEDDEPGDPDEVAEYADGVRDPEEVASWISVQPTAVEVLDRVGHGWLAVTSDDVGPGGFAGALDI</sequence>
<protein>
    <submittedName>
        <fullName evidence="1">Uncharacterized protein</fullName>
    </submittedName>
</protein>
<name>A0A1D7VKD5_9ACTN</name>
<dbReference type="Gene3D" id="1.25.10.10">
    <property type="entry name" value="Leucine-rich Repeat Variant"/>
    <property type="match status" value="1"/>
</dbReference>
<dbReference type="Proteomes" id="UP000094094">
    <property type="component" value="Chromosome"/>
</dbReference>
<gene>
    <name evidence="1" type="ORF">SL103_13945</name>
</gene>
<reference evidence="1 2" key="1">
    <citation type="submission" date="2016-09" db="EMBL/GenBank/DDBJ databases">
        <title>Complete genome sequencing of Streptomyces lydicus 103 and metabolic pathways analysis of antibiotic biosynthesis.</title>
        <authorList>
            <person name="Jia N."/>
            <person name="Ding M.-Z."/>
            <person name="Gao F."/>
            <person name="Yuan Y.-J."/>
        </authorList>
    </citation>
    <scope>NUCLEOTIDE SEQUENCE [LARGE SCALE GENOMIC DNA]</scope>
    <source>
        <strain evidence="1 2">103</strain>
    </source>
</reference>
<evidence type="ECO:0000313" key="1">
    <source>
        <dbReference type="EMBL" id="AOP47214.1"/>
    </source>
</evidence>
<dbReference type="InterPro" id="IPR011989">
    <property type="entry name" value="ARM-like"/>
</dbReference>
<dbReference type="RefSeq" id="WP_069569165.1">
    <property type="nucleotide sequence ID" value="NZ_CP017157.1"/>
</dbReference>
<evidence type="ECO:0000313" key="2">
    <source>
        <dbReference type="Proteomes" id="UP000094094"/>
    </source>
</evidence>
<dbReference type="EMBL" id="CP017157">
    <property type="protein sequence ID" value="AOP47214.1"/>
    <property type="molecule type" value="Genomic_DNA"/>
</dbReference>
<dbReference type="AlphaFoldDB" id="A0A1D7VKD5"/>
<proteinExistence type="predicted"/>
<accession>A0A1D7VKD5</accession>
<organism evidence="1 2">
    <name type="scientific">Streptomyces lydicus</name>
    <dbReference type="NCBI Taxonomy" id="47763"/>
    <lineage>
        <taxon>Bacteria</taxon>
        <taxon>Bacillati</taxon>
        <taxon>Actinomycetota</taxon>
        <taxon>Actinomycetes</taxon>
        <taxon>Kitasatosporales</taxon>
        <taxon>Streptomycetaceae</taxon>
        <taxon>Streptomyces</taxon>
    </lineage>
</organism>
<dbReference type="OrthoDB" id="4512558at2"/>
<keyword evidence="2" id="KW-1185">Reference proteome</keyword>